<protein>
    <submittedName>
        <fullName evidence="2">Uncharacterized protein</fullName>
    </submittedName>
</protein>
<proteinExistence type="predicted"/>
<evidence type="ECO:0000313" key="3">
    <source>
        <dbReference type="Proteomes" id="UP001159363"/>
    </source>
</evidence>
<name>A0ABQ9IAB5_9NEOP</name>
<evidence type="ECO:0000313" key="2">
    <source>
        <dbReference type="EMBL" id="KAJ8892838.1"/>
    </source>
</evidence>
<reference evidence="2 3" key="1">
    <citation type="submission" date="2023-02" db="EMBL/GenBank/DDBJ databases">
        <title>LHISI_Scaffold_Assembly.</title>
        <authorList>
            <person name="Stuart O.P."/>
            <person name="Cleave R."/>
            <person name="Magrath M.J.L."/>
            <person name="Mikheyev A.S."/>
        </authorList>
    </citation>
    <scope>NUCLEOTIDE SEQUENCE [LARGE SCALE GENOMIC DNA]</scope>
    <source>
        <strain evidence="2">Daus_M_001</strain>
        <tissue evidence="2">Leg muscle</tissue>
    </source>
</reference>
<keyword evidence="3" id="KW-1185">Reference proteome</keyword>
<dbReference type="EMBL" id="JARBHB010000002">
    <property type="protein sequence ID" value="KAJ8892838.1"/>
    <property type="molecule type" value="Genomic_DNA"/>
</dbReference>
<dbReference type="Proteomes" id="UP001159363">
    <property type="component" value="Chromosome 2"/>
</dbReference>
<comment type="caution">
    <text evidence="2">The sequence shown here is derived from an EMBL/GenBank/DDBJ whole genome shotgun (WGS) entry which is preliminary data.</text>
</comment>
<accession>A0ABQ9IAB5</accession>
<feature type="region of interest" description="Disordered" evidence="1">
    <location>
        <begin position="38"/>
        <end position="57"/>
    </location>
</feature>
<gene>
    <name evidence="2" type="ORF">PR048_005419</name>
</gene>
<evidence type="ECO:0000256" key="1">
    <source>
        <dbReference type="SAM" id="MobiDB-lite"/>
    </source>
</evidence>
<sequence>MEWLQEEWRRIPVDVLQTLVVSMPVMISDKLLPDDVGPLSYAGSGPMDGGKTPGQQRLDSTQLKEEHCTLTRTGDEHLYAKTRLGKVKEVAGIAERRMEGARVCEAELGASSSHQTVLGRARSAARLSSTAKDETHQHDVLARIDENLHMDTRELSRIKIWVPKFTKYALLSDGESTLGPARGAPATVENEHVVWNRWRIHNMVILHSKDNDQLYVTKDDSETDNIEQCKILEEIIGIVEEDISAGRRYSPLKKLYEEMCTRALISGTPGSGWTESLIKDGIASQGIAEGIPKAAHVTNTRYAHQVTYVARHTLLHEAHIPPTPENVQEHIVADCIGISQKHFRSLIDHYMCVYKCVLLAIWWERGIGGAVPWCQVAKLDYVKQKFLLGHSASRAAILAVGICLRGPGDCERRNRCELDERTDHNDRPAYFYVDYIPHQESNSTLARTPIFTK</sequence>
<organism evidence="2 3">
    <name type="scientific">Dryococelus australis</name>
    <dbReference type="NCBI Taxonomy" id="614101"/>
    <lineage>
        <taxon>Eukaryota</taxon>
        <taxon>Metazoa</taxon>
        <taxon>Ecdysozoa</taxon>
        <taxon>Arthropoda</taxon>
        <taxon>Hexapoda</taxon>
        <taxon>Insecta</taxon>
        <taxon>Pterygota</taxon>
        <taxon>Neoptera</taxon>
        <taxon>Polyneoptera</taxon>
        <taxon>Phasmatodea</taxon>
        <taxon>Verophasmatodea</taxon>
        <taxon>Anareolatae</taxon>
        <taxon>Phasmatidae</taxon>
        <taxon>Eurycanthinae</taxon>
        <taxon>Dryococelus</taxon>
    </lineage>
</organism>